<dbReference type="Proteomes" id="UP000029381">
    <property type="component" value="Unassembled WGS sequence"/>
</dbReference>
<dbReference type="EMBL" id="JPVT01000027">
    <property type="protein sequence ID" value="KFN92894.1"/>
    <property type="molecule type" value="Genomic_DNA"/>
</dbReference>
<comment type="caution">
    <text evidence="1">The sequence shown here is derived from an EMBL/GenBank/DDBJ whole genome shotgun (WGS) entry which is preliminary data.</text>
</comment>
<dbReference type="PATRIC" id="fig|1302648.3.peg.246"/>
<gene>
    <name evidence="1" type="ORF">TMU3MR103_0261</name>
</gene>
<organism evidence="1 2">
    <name type="scientific">Tetragenococcus muriaticus 3MR10-3</name>
    <dbReference type="NCBI Taxonomy" id="1302648"/>
    <lineage>
        <taxon>Bacteria</taxon>
        <taxon>Bacillati</taxon>
        <taxon>Bacillota</taxon>
        <taxon>Bacilli</taxon>
        <taxon>Lactobacillales</taxon>
        <taxon>Enterococcaceae</taxon>
        <taxon>Tetragenococcus</taxon>
    </lineage>
</organism>
<dbReference type="AlphaFoldDB" id="A0A091C7P3"/>
<evidence type="ECO:0000313" key="1">
    <source>
        <dbReference type="EMBL" id="KFN92894.1"/>
    </source>
</evidence>
<evidence type="ECO:0000313" key="2">
    <source>
        <dbReference type="Proteomes" id="UP000029381"/>
    </source>
</evidence>
<reference evidence="1 2" key="1">
    <citation type="submission" date="2014-08" db="EMBL/GenBank/DDBJ databases">
        <title>Genome sequence of Tetragenococcus muriaticus.</title>
        <authorList>
            <person name="Chuea-nongthon C."/>
            <person name="Rodtong S."/>
            <person name="Yongsawatdigul J."/>
            <person name="Steele J.L."/>
            <person name="Liu X.-y."/>
            <person name="Speers J."/>
            <person name="Glasner J.D."/>
            <person name="Neeno-Eckwall E.C."/>
        </authorList>
    </citation>
    <scope>NUCLEOTIDE SEQUENCE [LARGE SCALE GENOMIC DNA]</scope>
    <source>
        <strain evidence="1 2">3MR10-3</strain>
    </source>
</reference>
<keyword evidence="2" id="KW-1185">Reference proteome</keyword>
<accession>A0A091C7P3</accession>
<protein>
    <submittedName>
        <fullName evidence="1">Uncharacterized protein</fullName>
    </submittedName>
</protein>
<sequence length="46" mass="5307">MSHFTLNQAQEFHGLLDEFGKVYVKNQATFTASFLAGYRLILTNRK</sequence>
<name>A0A091C7P3_9ENTE</name>
<proteinExistence type="predicted"/>